<evidence type="ECO:0000313" key="4">
    <source>
        <dbReference type="Proteomes" id="UP000030982"/>
    </source>
</evidence>
<evidence type="ECO:0000256" key="1">
    <source>
        <dbReference type="SAM" id="MobiDB-lite"/>
    </source>
</evidence>
<feature type="compositionally biased region" description="Polar residues" evidence="1">
    <location>
        <begin position="376"/>
        <end position="387"/>
    </location>
</feature>
<dbReference type="RefSeq" id="WP_043124059.1">
    <property type="nucleotide sequence ID" value="NZ_JTDL01000121.1"/>
</dbReference>
<proteinExistence type="predicted"/>
<organism evidence="3 4">
    <name type="scientific">Sinomonas humi</name>
    <dbReference type="NCBI Taxonomy" id="1338436"/>
    <lineage>
        <taxon>Bacteria</taxon>
        <taxon>Bacillati</taxon>
        <taxon>Actinomycetota</taxon>
        <taxon>Actinomycetes</taxon>
        <taxon>Micrococcales</taxon>
        <taxon>Micrococcaceae</taxon>
        <taxon>Sinomonas</taxon>
    </lineage>
</organism>
<feature type="domain" description="DUF222" evidence="2">
    <location>
        <begin position="23"/>
        <end position="209"/>
    </location>
</feature>
<dbReference type="STRING" id="1338436.LK10_12265"/>
<name>A0A0B2AL75_9MICC</name>
<feature type="region of interest" description="Disordered" evidence="1">
    <location>
        <begin position="240"/>
        <end position="296"/>
    </location>
</feature>
<dbReference type="AlphaFoldDB" id="A0A0B2AL75"/>
<gene>
    <name evidence="3" type="ORF">LK10_12265</name>
</gene>
<evidence type="ECO:0000259" key="2">
    <source>
        <dbReference type="Pfam" id="PF02720"/>
    </source>
</evidence>
<dbReference type="Proteomes" id="UP000030982">
    <property type="component" value="Unassembled WGS sequence"/>
</dbReference>
<reference evidence="3 4" key="1">
    <citation type="submission" date="2014-09" db="EMBL/GenBank/DDBJ databases">
        <title>Genome sequence of Sinomonas sp. MUSC 117.</title>
        <authorList>
            <person name="Lee L.-H."/>
        </authorList>
    </citation>
    <scope>NUCLEOTIDE SEQUENCE [LARGE SCALE GENOMIC DNA]</scope>
    <source>
        <strain evidence="3 4">MUSC 117</strain>
    </source>
</reference>
<evidence type="ECO:0000313" key="3">
    <source>
        <dbReference type="EMBL" id="KHL02527.1"/>
    </source>
</evidence>
<keyword evidence="4" id="KW-1185">Reference proteome</keyword>
<dbReference type="EMBL" id="JTDL01000121">
    <property type="protein sequence ID" value="KHL02527.1"/>
    <property type="molecule type" value="Genomic_DNA"/>
</dbReference>
<dbReference type="Pfam" id="PF02720">
    <property type="entry name" value="DUF222"/>
    <property type="match status" value="1"/>
</dbReference>
<feature type="region of interest" description="Disordered" evidence="1">
    <location>
        <begin position="132"/>
        <end position="170"/>
    </location>
</feature>
<sequence length="387" mass="39615">IVDARNVFSGDRWNSAGWEFAALGHQHARVIVDQARTLPPGDAAGFARRGLDRAVTRTGRRRTPAELRSALRRLREREHPESIGSRKEAAGRDRGVWFAPEPDGMCTLTAFLPAEAGLALYQGLDADARTARSHLTPTPGKPAGNPPGGGPGDAGGRGGGPAGAGDAGDAGGGCGPGDAVGGGAGAAGSWASVAAAEERTLSQLRADALVHRLLGVPDEAFPGPFRPHITLTIPVRTLLPPHSSHAGGPAPDDATGCDALGGDLTEGDAPQGPQGPAGPEGPAGSGSVGSGPAELEGYGPIDAATARRLAALAPNWDRLFTDWDTGAALGVGRTAYRPPQALRRYLAHRDGGCRFPGCTRPAHACEPDHTTEWQDGGTTDPHNLASR</sequence>
<dbReference type="OrthoDB" id="5197219at2"/>
<feature type="compositionally biased region" description="Gly residues" evidence="1">
    <location>
        <begin position="150"/>
        <end position="170"/>
    </location>
</feature>
<feature type="region of interest" description="Disordered" evidence="1">
    <location>
        <begin position="365"/>
        <end position="387"/>
    </location>
</feature>
<comment type="caution">
    <text evidence="3">The sequence shown here is derived from an EMBL/GenBank/DDBJ whole genome shotgun (WGS) entry which is preliminary data.</text>
</comment>
<accession>A0A0B2AL75</accession>
<dbReference type="InterPro" id="IPR003870">
    <property type="entry name" value="DUF222"/>
</dbReference>
<feature type="non-terminal residue" evidence="3">
    <location>
        <position position="1"/>
    </location>
</feature>
<dbReference type="CDD" id="cd00085">
    <property type="entry name" value="HNHc"/>
    <property type="match status" value="1"/>
</dbReference>
<dbReference type="InterPro" id="IPR003615">
    <property type="entry name" value="HNH_nuc"/>
</dbReference>
<protein>
    <recommendedName>
        <fullName evidence="2">DUF222 domain-containing protein</fullName>
    </recommendedName>
</protein>